<reference evidence="2 3" key="1">
    <citation type="submission" date="2019-02" db="EMBL/GenBank/DDBJ databases">
        <title>Genomic Encyclopedia of Type Strains, Phase IV (KMG-IV): sequencing the most valuable type-strain genomes for metagenomic binning, comparative biology and taxonomic classification.</title>
        <authorList>
            <person name="Goeker M."/>
        </authorList>
    </citation>
    <scope>NUCLEOTIDE SEQUENCE [LARGE SCALE GENOMIC DNA]</scope>
    <source>
        <strain evidence="2 3">DSM 10617</strain>
    </source>
</reference>
<name>A0A4Q7LDQ4_9BURK</name>
<evidence type="ECO:0000256" key="1">
    <source>
        <dbReference type="SAM" id="SignalP"/>
    </source>
</evidence>
<protein>
    <recommendedName>
        <fullName evidence="4">DUF2782 domain-containing protein</fullName>
    </recommendedName>
</protein>
<feature type="chain" id="PRO_5020539284" description="DUF2782 domain-containing protein" evidence="1">
    <location>
        <begin position="24"/>
        <end position="112"/>
    </location>
</feature>
<dbReference type="Proteomes" id="UP000293433">
    <property type="component" value="Unassembled WGS sequence"/>
</dbReference>
<evidence type="ECO:0008006" key="4">
    <source>
        <dbReference type="Google" id="ProtNLM"/>
    </source>
</evidence>
<accession>A0A4Q7LDQ4</accession>
<dbReference type="RefSeq" id="WP_130483076.1">
    <property type="nucleotide sequence ID" value="NZ_SGWV01000011.1"/>
</dbReference>
<keyword evidence="1" id="KW-0732">Signal</keyword>
<organism evidence="2 3">
    <name type="scientific">Sphaerotilus mobilis</name>
    <dbReference type="NCBI Taxonomy" id="47994"/>
    <lineage>
        <taxon>Bacteria</taxon>
        <taxon>Pseudomonadati</taxon>
        <taxon>Pseudomonadota</taxon>
        <taxon>Betaproteobacteria</taxon>
        <taxon>Burkholderiales</taxon>
        <taxon>Sphaerotilaceae</taxon>
        <taxon>Sphaerotilus</taxon>
    </lineage>
</organism>
<dbReference type="EMBL" id="SGWV01000011">
    <property type="protein sequence ID" value="RZS52061.1"/>
    <property type="molecule type" value="Genomic_DNA"/>
</dbReference>
<evidence type="ECO:0000313" key="3">
    <source>
        <dbReference type="Proteomes" id="UP000293433"/>
    </source>
</evidence>
<sequence length="112" mass="11922">MSSRPATALAALALCALLQPVAAQTAALRPDAGDAPAARPEPRVERVVIDEGGNATRIEEEHVRGEVRSIHVQPRGVVRKGYEIMSANGGRNPSDTLTRGVVGQRLWSVLSF</sequence>
<keyword evidence="3" id="KW-1185">Reference proteome</keyword>
<dbReference type="AlphaFoldDB" id="A0A4Q7LDQ4"/>
<feature type="signal peptide" evidence="1">
    <location>
        <begin position="1"/>
        <end position="23"/>
    </location>
</feature>
<dbReference type="OrthoDB" id="8688876at2"/>
<evidence type="ECO:0000313" key="2">
    <source>
        <dbReference type="EMBL" id="RZS52061.1"/>
    </source>
</evidence>
<proteinExistence type="predicted"/>
<comment type="caution">
    <text evidence="2">The sequence shown here is derived from an EMBL/GenBank/DDBJ whole genome shotgun (WGS) entry which is preliminary data.</text>
</comment>
<gene>
    <name evidence="2" type="ORF">EV685_3250</name>
</gene>